<feature type="domain" description="HD-GYP" evidence="1">
    <location>
        <begin position="111"/>
        <end position="307"/>
    </location>
</feature>
<keyword evidence="2" id="KW-0378">Hydrolase</keyword>
<dbReference type="InterPro" id="IPR037522">
    <property type="entry name" value="HD_GYP_dom"/>
</dbReference>
<dbReference type="Proteomes" id="UP000192569">
    <property type="component" value="Chromosome I"/>
</dbReference>
<protein>
    <submittedName>
        <fullName evidence="2">Metal dependent phosphohydrolase</fullName>
    </submittedName>
</protein>
<sequence>MRVLPLECLRPGMVVARPIFDAEGRVLLNKGVILKPYYIQRLRELGIPAVYIADETGPEEEIADVVSEATRLKALKLVKETMEGVKGNRSAGKATLIEPQRVRQVVENIIEDLLSHKGIMVNLKDIRALDDYTFAHSVNVCIFAVITGITLKYPKASLLQLGMGALLHDIGKTLIPVEILNKPGPLTPEEYEIVCKHAQLGFEILNQQEGLGKLVPLVAGQHHERYNGSGYPCGLKGEAIHEFAAITAIVDEYDALTADRVYRKAYPAHEAYEMLAAAGNFKHDYRLVKAFLSNVAAYPVGTLVQLNTGEVGIVLETLPGNSHKPRVRLLYDREGRPLKVQPELNLAEEWERWIVKVVPPGDELK</sequence>
<dbReference type="PROSITE" id="PS51832">
    <property type="entry name" value="HD_GYP"/>
    <property type="match status" value="1"/>
</dbReference>
<dbReference type="STRING" id="698762.SAMN00808754_0318"/>
<dbReference type="SMART" id="SM00471">
    <property type="entry name" value="HDc"/>
    <property type="match status" value="1"/>
</dbReference>
<dbReference type="OrthoDB" id="10822at2"/>
<gene>
    <name evidence="2" type="ORF">SAMN00808754_0318</name>
</gene>
<dbReference type="Gene3D" id="1.10.3210.10">
    <property type="entry name" value="Hypothetical protein af1432"/>
    <property type="match status" value="1"/>
</dbReference>
<dbReference type="CDD" id="cd00077">
    <property type="entry name" value="HDc"/>
    <property type="match status" value="1"/>
</dbReference>
<name>A0A1W1VBQ1_9FIRM</name>
<dbReference type="RefSeq" id="WP_084663384.1">
    <property type="nucleotide sequence ID" value="NZ_LT838272.1"/>
</dbReference>
<dbReference type="GO" id="GO:0016787">
    <property type="term" value="F:hydrolase activity"/>
    <property type="evidence" value="ECO:0007669"/>
    <property type="project" value="UniProtKB-KW"/>
</dbReference>
<keyword evidence="3" id="KW-1185">Reference proteome</keyword>
<dbReference type="Pfam" id="PF13487">
    <property type="entry name" value="HD_5"/>
    <property type="match status" value="1"/>
</dbReference>
<evidence type="ECO:0000259" key="1">
    <source>
        <dbReference type="PROSITE" id="PS51832"/>
    </source>
</evidence>
<dbReference type="AlphaFoldDB" id="A0A1W1VBQ1"/>
<dbReference type="InterPro" id="IPR003607">
    <property type="entry name" value="HD/PDEase_dom"/>
</dbReference>
<evidence type="ECO:0000313" key="2">
    <source>
        <dbReference type="EMBL" id="SMB90653.1"/>
    </source>
</evidence>
<accession>A0A1W1VBQ1</accession>
<organism evidence="2 3">
    <name type="scientific">Thermanaeromonas toyohensis ToBE</name>
    <dbReference type="NCBI Taxonomy" id="698762"/>
    <lineage>
        <taxon>Bacteria</taxon>
        <taxon>Bacillati</taxon>
        <taxon>Bacillota</taxon>
        <taxon>Clostridia</taxon>
        <taxon>Neomoorellales</taxon>
        <taxon>Neomoorellaceae</taxon>
        <taxon>Thermanaeromonas</taxon>
    </lineage>
</organism>
<dbReference type="PANTHER" id="PTHR43155:SF2">
    <property type="entry name" value="CYCLIC DI-GMP PHOSPHODIESTERASE PA4108"/>
    <property type="match status" value="1"/>
</dbReference>
<dbReference type="SUPFAM" id="SSF109604">
    <property type="entry name" value="HD-domain/PDEase-like"/>
    <property type="match status" value="1"/>
</dbReference>
<dbReference type="EMBL" id="LT838272">
    <property type="protein sequence ID" value="SMB90653.1"/>
    <property type="molecule type" value="Genomic_DNA"/>
</dbReference>
<proteinExistence type="predicted"/>
<reference evidence="2 3" key="1">
    <citation type="submission" date="2017-04" db="EMBL/GenBank/DDBJ databases">
        <authorList>
            <person name="Afonso C.L."/>
            <person name="Miller P.J."/>
            <person name="Scott M.A."/>
            <person name="Spackman E."/>
            <person name="Goraichik I."/>
            <person name="Dimitrov K.M."/>
            <person name="Suarez D.L."/>
            <person name="Swayne D.E."/>
        </authorList>
    </citation>
    <scope>NUCLEOTIDE SEQUENCE [LARGE SCALE GENOMIC DNA]</scope>
    <source>
        <strain evidence="2 3">ToBE</strain>
    </source>
</reference>
<dbReference type="PANTHER" id="PTHR43155">
    <property type="entry name" value="CYCLIC DI-GMP PHOSPHODIESTERASE PA4108-RELATED"/>
    <property type="match status" value="1"/>
</dbReference>
<evidence type="ECO:0000313" key="3">
    <source>
        <dbReference type="Proteomes" id="UP000192569"/>
    </source>
</evidence>